<dbReference type="InterPro" id="IPR023302">
    <property type="entry name" value="Pept_S9A_N"/>
</dbReference>
<evidence type="ECO:0000256" key="7">
    <source>
        <dbReference type="SAM" id="SignalP"/>
    </source>
</evidence>
<organism evidence="10 11">
    <name type="scientific">Rivibacter subsaxonicus</name>
    <dbReference type="NCBI Taxonomy" id="457575"/>
    <lineage>
        <taxon>Bacteria</taxon>
        <taxon>Pseudomonadati</taxon>
        <taxon>Pseudomonadota</taxon>
        <taxon>Betaproteobacteria</taxon>
        <taxon>Burkholderiales</taxon>
        <taxon>Rivibacter</taxon>
    </lineage>
</organism>
<dbReference type="GO" id="GO:0004252">
    <property type="term" value="F:serine-type endopeptidase activity"/>
    <property type="evidence" value="ECO:0007669"/>
    <property type="project" value="UniProtKB-EC"/>
</dbReference>
<feature type="domain" description="Peptidase S9A N-terminal" evidence="9">
    <location>
        <begin position="35"/>
        <end position="399"/>
    </location>
</feature>
<gene>
    <name evidence="10" type="ORF">EV670_0863</name>
</gene>
<dbReference type="GO" id="GO:0006508">
    <property type="term" value="P:proteolysis"/>
    <property type="evidence" value="ECO:0007669"/>
    <property type="project" value="UniProtKB-KW"/>
</dbReference>
<feature type="signal peptide" evidence="7">
    <location>
        <begin position="1"/>
        <end position="31"/>
    </location>
</feature>
<dbReference type="InterPro" id="IPR029058">
    <property type="entry name" value="AB_hydrolase_fold"/>
</dbReference>
<comment type="similarity">
    <text evidence="2">Belongs to the peptidase S9A family.</text>
</comment>
<keyword evidence="6" id="KW-0720">Serine protease</keyword>
<feature type="domain" description="Peptidase S9 prolyl oligopeptidase catalytic" evidence="8">
    <location>
        <begin position="519"/>
        <end position="729"/>
    </location>
</feature>
<proteinExistence type="inferred from homology"/>
<evidence type="ECO:0000256" key="3">
    <source>
        <dbReference type="ARBA" id="ARBA00011897"/>
    </source>
</evidence>
<evidence type="ECO:0000313" key="10">
    <source>
        <dbReference type="EMBL" id="RZU02833.1"/>
    </source>
</evidence>
<dbReference type="Gene3D" id="2.130.10.120">
    <property type="entry name" value="Prolyl oligopeptidase, N-terminal domain"/>
    <property type="match status" value="1"/>
</dbReference>
<feature type="chain" id="PRO_5020600799" description="prolyl oligopeptidase" evidence="7">
    <location>
        <begin position="32"/>
        <end position="734"/>
    </location>
</feature>
<name>A0A4Q7W1E3_9BURK</name>
<dbReference type="Pfam" id="PF02897">
    <property type="entry name" value="Peptidase_S9_N"/>
    <property type="match status" value="1"/>
</dbReference>
<comment type="catalytic activity">
    <reaction evidence="1">
        <text>Hydrolysis of Pro-|-Xaa &gt;&gt; Ala-|-Xaa in oligopeptides.</text>
        <dbReference type="EC" id="3.4.21.26"/>
    </reaction>
</comment>
<dbReference type="GO" id="GO:0070012">
    <property type="term" value="F:oligopeptidase activity"/>
    <property type="evidence" value="ECO:0007669"/>
    <property type="project" value="TreeGrafter"/>
</dbReference>
<dbReference type="SUPFAM" id="SSF50993">
    <property type="entry name" value="Peptidase/esterase 'gauge' domain"/>
    <property type="match status" value="1"/>
</dbReference>
<dbReference type="InterPro" id="IPR002470">
    <property type="entry name" value="Peptidase_S9A"/>
</dbReference>
<dbReference type="Pfam" id="PF00326">
    <property type="entry name" value="Peptidase_S9"/>
    <property type="match status" value="1"/>
</dbReference>
<comment type="caution">
    <text evidence="10">The sequence shown here is derived from an EMBL/GenBank/DDBJ whole genome shotgun (WGS) entry which is preliminary data.</text>
</comment>
<evidence type="ECO:0000256" key="1">
    <source>
        <dbReference type="ARBA" id="ARBA00001070"/>
    </source>
</evidence>
<dbReference type="InterPro" id="IPR051167">
    <property type="entry name" value="Prolyl_oligopep/macrocyclase"/>
</dbReference>
<evidence type="ECO:0000313" key="11">
    <source>
        <dbReference type="Proteomes" id="UP000293671"/>
    </source>
</evidence>
<evidence type="ECO:0000259" key="8">
    <source>
        <dbReference type="Pfam" id="PF00326"/>
    </source>
</evidence>
<sequence>MHRAVRRPGRRRLVDLILGGAAAAFALAASAAGLPPAAPSQPVTEVLHGVSVADPYRNLENVKSPATQAWLKAQGEYGAEQLARIAGRDELTQRVEALAKASGDVVRGVMRMPGDRIYYMKRKAGTSQLKLMMREGLNGPERVLVDPEQLAKATGVPHAINYFMPSWDGKTLAYGISAGGSENASLHLLDIASGKAIGQPIPRVQQGQVHWTPDSRSLSYNQVRELPPGAPETETYLDTTVFLLKAGDPESKARPLFGPLLNKELKLDRLDVAEVIFAADSRYMIARTTDTTVPEGRLYVAPISDLGRKNIGWRQISGFDDKITAVELRGDTLYLRTYAGAPRGRVLALPLKDPVLARAVTVVPQPETGVLQSFSLDRDAIYTEVQQGFNTRVLRHAKGQVGPGKDIAPGLAGSTFMAADPAHAEREPWVGTSTWTEPPRVIAVGSDGATRDTGLLAATRPPGAPEIEVSEVLVTSHDGTKVPLAILRRKGLPLDGNNPTLLVGYGAYGLSFESFFDPRSIAWLERGGVLAYANVRGSGAYGNDWYRAGFKATKPNTWKDGLAAARYLIDQGYASPKTLGIWGTSAGGIFVGRGITTAPDLFAAAIFDVGIMDAVRAEESANGITNISEFGSARNPAEFPALLEMSTYHQIKDGTAYPAVMFIHGLNDPRVDVWHSAKAAARLQAASNSGKPVLMRLDGQAGHGVGSTAQQGYSKLADIYSFLLWQFGKTTQKP</sequence>
<dbReference type="Gene3D" id="3.40.50.1820">
    <property type="entry name" value="alpha/beta hydrolase"/>
    <property type="match status" value="1"/>
</dbReference>
<evidence type="ECO:0000256" key="6">
    <source>
        <dbReference type="ARBA" id="ARBA00022825"/>
    </source>
</evidence>
<reference evidence="10 11" key="1">
    <citation type="submission" date="2019-02" db="EMBL/GenBank/DDBJ databases">
        <title>Genomic Encyclopedia of Type Strains, Phase IV (KMG-IV): sequencing the most valuable type-strain genomes for metagenomic binning, comparative biology and taxonomic classification.</title>
        <authorList>
            <person name="Goeker M."/>
        </authorList>
    </citation>
    <scope>NUCLEOTIDE SEQUENCE [LARGE SCALE GENOMIC DNA]</scope>
    <source>
        <strain evidence="10 11">DSM 19570</strain>
    </source>
</reference>
<keyword evidence="5" id="KW-0378">Hydrolase</keyword>
<evidence type="ECO:0000256" key="2">
    <source>
        <dbReference type="ARBA" id="ARBA00005228"/>
    </source>
</evidence>
<dbReference type="PRINTS" id="PR00862">
    <property type="entry name" value="PROLIGOPTASE"/>
</dbReference>
<dbReference type="PROSITE" id="PS00708">
    <property type="entry name" value="PRO_ENDOPEP_SER"/>
    <property type="match status" value="1"/>
</dbReference>
<dbReference type="OrthoDB" id="9801421at2"/>
<dbReference type="SUPFAM" id="SSF53474">
    <property type="entry name" value="alpha/beta-Hydrolases"/>
    <property type="match status" value="1"/>
</dbReference>
<dbReference type="InterPro" id="IPR001375">
    <property type="entry name" value="Peptidase_S9_cat"/>
</dbReference>
<evidence type="ECO:0000259" key="9">
    <source>
        <dbReference type="Pfam" id="PF02897"/>
    </source>
</evidence>
<evidence type="ECO:0000256" key="5">
    <source>
        <dbReference type="ARBA" id="ARBA00022801"/>
    </source>
</evidence>
<dbReference type="PANTHER" id="PTHR42881">
    <property type="entry name" value="PROLYL ENDOPEPTIDASE"/>
    <property type="match status" value="1"/>
</dbReference>
<dbReference type="EMBL" id="SHKP01000004">
    <property type="protein sequence ID" value="RZU02833.1"/>
    <property type="molecule type" value="Genomic_DNA"/>
</dbReference>
<dbReference type="AlphaFoldDB" id="A0A4Q7W1E3"/>
<dbReference type="PANTHER" id="PTHR42881:SF2">
    <property type="entry name" value="PROLYL ENDOPEPTIDASE"/>
    <property type="match status" value="1"/>
</dbReference>
<dbReference type="RefSeq" id="WP_130430555.1">
    <property type="nucleotide sequence ID" value="NZ_SHKP01000004.1"/>
</dbReference>
<accession>A0A4Q7W1E3</accession>
<dbReference type="Proteomes" id="UP000293671">
    <property type="component" value="Unassembled WGS sequence"/>
</dbReference>
<evidence type="ECO:0000256" key="4">
    <source>
        <dbReference type="ARBA" id="ARBA00022670"/>
    </source>
</evidence>
<dbReference type="GO" id="GO:0005829">
    <property type="term" value="C:cytosol"/>
    <property type="evidence" value="ECO:0007669"/>
    <property type="project" value="TreeGrafter"/>
</dbReference>
<protein>
    <recommendedName>
        <fullName evidence="3">prolyl oligopeptidase</fullName>
        <ecNumber evidence="3">3.4.21.26</ecNumber>
    </recommendedName>
</protein>
<dbReference type="InterPro" id="IPR002471">
    <property type="entry name" value="Pept_S9_AS"/>
</dbReference>
<keyword evidence="4" id="KW-0645">Protease</keyword>
<keyword evidence="11" id="KW-1185">Reference proteome</keyword>
<dbReference type="EC" id="3.4.21.26" evidence="3"/>
<keyword evidence="7" id="KW-0732">Signal</keyword>